<evidence type="ECO:0000313" key="3">
    <source>
        <dbReference type="Proteomes" id="UP001469553"/>
    </source>
</evidence>
<gene>
    <name evidence="2" type="ORF">AMECASPLE_033681</name>
</gene>
<organism evidence="2 3">
    <name type="scientific">Ameca splendens</name>
    <dbReference type="NCBI Taxonomy" id="208324"/>
    <lineage>
        <taxon>Eukaryota</taxon>
        <taxon>Metazoa</taxon>
        <taxon>Chordata</taxon>
        <taxon>Craniata</taxon>
        <taxon>Vertebrata</taxon>
        <taxon>Euteleostomi</taxon>
        <taxon>Actinopterygii</taxon>
        <taxon>Neopterygii</taxon>
        <taxon>Teleostei</taxon>
        <taxon>Neoteleostei</taxon>
        <taxon>Acanthomorphata</taxon>
        <taxon>Ovalentaria</taxon>
        <taxon>Atherinomorphae</taxon>
        <taxon>Cyprinodontiformes</taxon>
        <taxon>Goodeidae</taxon>
        <taxon>Ameca</taxon>
    </lineage>
</organism>
<dbReference type="Proteomes" id="UP001469553">
    <property type="component" value="Unassembled WGS sequence"/>
</dbReference>
<keyword evidence="3" id="KW-1185">Reference proteome</keyword>
<dbReference type="EMBL" id="JAHRIP010032835">
    <property type="protein sequence ID" value="MEQ2293460.1"/>
    <property type="molecule type" value="Genomic_DNA"/>
</dbReference>
<proteinExistence type="predicted"/>
<reference evidence="2 3" key="1">
    <citation type="submission" date="2021-06" db="EMBL/GenBank/DDBJ databases">
        <authorList>
            <person name="Palmer J.M."/>
        </authorList>
    </citation>
    <scope>NUCLEOTIDE SEQUENCE [LARGE SCALE GENOMIC DNA]</scope>
    <source>
        <strain evidence="2 3">AS_MEX2019</strain>
        <tissue evidence="2">Muscle</tissue>
    </source>
</reference>
<protein>
    <submittedName>
        <fullName evidence="2">Uncharacterized protein</fullName>
    </submittedName>
</protein>
<accession>A0ABV0YIM4</accession>
<feature type="compositionally biased region" description="Polar residues" evidence="1">
    <location>
        <begin position="16"/>
        <end position="41"/>
    </location>
</feature>
<feature type="compositionally biased region" description="Low complexity" evidence="1">
    <location>
        <begin position="42"/>
        <end position="55"/>
    </location>
</feature>
<evidence type="ECO:0000256" key="1">
    <source>
        <dbReference type="SAM" id="MobiDB-lite"/>
    </source>
</evidence>
<evidence type="ECO:0000313" key="2">
    <source>
        <dbReference type="EMBL" id="MEQ2293460.1"/>
    </source>
</evidence>
<name>A0ABV0YIM4_9TELE</name>
<feature type="region of interest" description="Disordered" evidence="1">
    <location>
        <begin position="1"/>
        <end position="60"/>
    </location>
</feature>
<dbReference type="Pfam" id="PF11035">
    <property type="entry name" value="SNAPC2"/>
    <property type="match status" value="1"/>
</dbReference>
<dbReference type="InterPro" id="IPR021281">
    <property type="entry name" value="SNAPC2"/>
</dbReference>
<sequence>MSGTRRLPAPSKVVRVQTNKILTPQKTFSPSPTVGTSTAAISTSQTRSPDSSSQSVGTADKTVQLISEKCAASVTSSSPKSLSPSASYISPVPAAAQSVVASHCLPISSFSSSSSPSTVPLSNTASELHGKFGQTSKHATIDSSRTFGVKYVVSFEKIYKFLSAIQKPSEDCHLTPMGELLLNRLANA</sequence>
<comment type="caution">
    <text evidence="2">The sequence shown here is derived from an EMBL/GenBank/DDBJ whole genome shotgun (WGS) entry which is preliminary data.</text>
</comment>